<name>A0ACB8YBB3_ARCLA</name>
<comment type="caution">
    <text evidence="1">The sequence shown here is derived from an EMBL/GenBank/DDBJ whole genome shotgun (WGS) entry which is preliminary data.</text>
</comment>
<sequence>MGYSSTESEGGSRCWPEMKVGLHIGPMEKGDLWCCCAGEKPEIMGQNCKRKRDELSDECSVEGPFGGYPTSRLQDINGSNLTKREECA</sequence>
<organism evidence="1 2">
    <name type="scientific">Arctium lappa</name>
    <name type="common">Greater burdock</name>
    <name type="synonym">Lappa major</name>
    <dbReference type="NCBI Taxonomy" id="4217"/>
    <lineage>
        <taxon>Eukaryota</taxon>
        <taxon>Viridiplantae</taxon>
        <taxon>Streptophyta</taxon>
        <taxon>Embryophyta</taxon>
        <taxon>Tracheophyta</taxon>
        <taxon>Spermatophyta</taxon>
        <taxon>Magnoliopsida</taxon>
        <taxon>eudicotyledons</taxon>
        <taxon>Gunneridae</taxon>
        <taxon>Pentapetalae</taxon>
        <taxon>asterids</taxon>
        <taxon>campanulids</taxon>
        <taxon>Asterales</taxon>
        <taxon>Asteraceae</taxon>
        <taxon>Carduoideae</taxon>
        <taxon>Cardueae</taxon>
        <taxon>Arctiinae</taxon>
        <taxon>Arctium</taxon>
    </lineage>
</organism>
<reference evidence="1 2" key="2">
    <citation type="journal article" date="2022" name="Mol. Ecol. Resour.">
        <title>The genomes of chicory, endive, great burdock and yacon provide insights into Asteraceae paleo-polyploidization history and plant inulin production.</title>
        <authorList>
            <person name="Fan W."/>
            <person name="Wang S."/>
            <person name="Wang H."/>
            <person name="Wang A."/>
            <person name="Jiang F."/>
            <person name="Liu H."/>
            <person name="Zhao H."/>
            <person name="Xu D."/>
            <person name="Zhang Y."/>
        </authorList>
    </citation>
    <scope>NUCLEOTIDE SEQUENCE [LARGE SCALE GENOMIC DNA]</scope>
    <source>
        <strain evidence="2">cv. Niubang</strain>
    </source>
</reference>
<proteinExistence type="predicted"/>
<evidence type="ECO:0000313" key="2">
    <source>
        <dbReference type="Proteomes" id="UP001055879"/>
    </source>
</evidence>
<protein>
    <submittedName>
        <fullName evidence="1">Uncharacterized protein</fullName>
    </submittedName>
</protein>
<reference evidence="2" key="1">
    <citation type="journal article" date="2022" name="Mol. Ecol. Resour.">
        <title>The genomes of chicory, endive, great burdock and yacon provide insights into Asteraceae palaeo-polyploidization history and plant inulin production.</title>
        <authorList>
            <person name="Fan W."/>
            <person name="Wang S."/>
            <person name="Wang H."/>
            <person name="Wang A."/>
            <person name="Jiang F."/>
            <person name="Liu H."/>
            <person name="Zhao H."/>
            <person name="Xu D."/>
            <person name="Zhang Y."/>
        </authorList>
    </citation>
    <scope>NUCLEOTIDE SEQUENCE [LARGE SCALE GENOMIC DNA]</scope>
    <source>
        <strain evidence="2">cv. Niubang</strain>
    </source>
</reference>
<dbReference type="Proteomes" id="UP001055879">
    <property type="component" value="Linkage Group LG13"/>
</dbReference>
<gene>
    <name evidence="1" type="ORF">L6452_36667</name>
</gene>
<keyword evidence="2" id="KW-1185">Reference proteome</keyword>
<dbReference type="EMBL" id="CM042059">
    <property type="protein sequence ID" value="KAI3681862.1"/>
    <property type="molecule type" value="Genomic_DNA"/>
</dbReference>
<evidence type="ECO:0000313" key="1">
    <source>
        <dbReference type="EMBL" id="KAI3681862.1"/>
    </source>
</evidence>
<accession>A0ACB8YBB3</accession>